<dbReference type="Proteomes" id="UP001234916">
    <property type="component" value="Chromosome"/>
</dbReference>
<evidence type="ECO:0000256" key="1">
    <source>
        <dbReference type="SAM" id="SignalP"/>
    </source>
</evidence>
<evidence type="ECO:0008006" key="3">
    <source>
        <dbReference type="Google" id="ProtNLM"/>
    </source>
</evidence>
<accession>A0AA49FJS6</accession>
<keyword evidence="1" id="KW-0732">Signal</keyword>
<protein>
    <recommendedName>
        <fullName evidence="3">DUF4136 domain-containing protein</fullName>
    </recommendedName>
</protein>
<proteinExistence type="predicted"/>
<evidence type="ECO:0000313" key="2">
    <source>
        <dbReference type="EMBL" id="WIM05001.1"/>
    </source>
</evidence>
<feature type="chain" id="PRO_5041348846" description="DUF4136 domain-containing protein" evidence="1">
    <location>
        <begin position="22"/>
        <end position="163"/>
    </location>
</feature>
<reference evidence="2" key="1">
    <citation type="journal article" date="2023" name="Nat. Microbiol.">
        <title>Enrichment and characterization of a nitric oxide-reducing microbial community in a continuous bioreactor.</title>
        <authorList>
            <person name="Garrido-Amador P."/>
            <person name="Stortenbeker N."/>
            <person name="Wessels H.J.C.T."/>
            <person name="Speth D.R."/>
            <person name="Garcia-Heredia I."/>
            <person name="Kartal B."/>
        </authorList>
    </citation>
    <scope>NUCLEOTIDE SEQUENCE</scope>
    <source>
        <strain evidence="2">MAG1</strain>
    </source>
</reference>
<feature type="signal peptide" evidence="1">
    <location>
        <begin position="1"/>
        <end position="21"/>
    </location>
</feature>
<gene>
    <name evidence="2" type="ORF">OHM77_09875</name>
</gene>
<dbReference type="EMBL" id="CP107246">
    <property type="protein sequence ID" value="WIM05001.1"/>
    <property type="molecule type" value="Genomic_DNA"/>
</dbReference>
<dbReference type="AlphaFoldDB" id="A0AA49FJS6"/>
<sequence>MSSKILAIISLASLLAGCAVATVQSQLAPNTSITKSDPLFLEIETTGSIAYQKYTATLKDAVEAAGINVVTDKSAARYVMSINIKEFPAPIALSVPDVKTTVVSGNVGTVPVSGTASTYSTRTTHTTIPTHNSDLIVTDARNGRIIWTGLLAKSGSSGKSYGK</sequence>
<dbReference type="PROSITE" id="PS51257">
    <property type="entry name" value="PROKAR_LIPOPROTEIN"/>
    <property type="match status" value="1"/>
</dbReference>
<dbReference type="KEGG" id="npv:OHM77_09875"/>
<organism evidence="2">
    <name type="scientific">Candidatus Nitricoxidivorans perseverans</name>
    <dbReference type="NCBI Taxonomy" id="2975601"/>
    <lineage>
        <taxon>Bacteria</taxon>
        <taxon>Pseudomonadati</taxon>
        <taxon>Pseudomonadota</taxon>
        <taxon>Betaproteobacteria</taxon>
        <taxon>Nitrosomonadales</taxon>
        <taxon>Sterolibacteriaceae</taxon>
        <taxon>Candidatus Nitricoxidivorans</taxon>
    </lineage>
</organism>
<name>A0AA49FJS6_9PROT</name>